<name>A0A6M3M219_9ZZZZ</name>
<evidence type="ECO:0000313" key="1">
    <source>
        <dbReference type="EMBL" id="QJB01791.1"/>
    </source>
</evidence>
<accession>A0A6M3M219</accession>
<protein>
    <submittedName>
        <fullName evidence="1">Uncharacterized protein</fullName>
    </submittedName>
</protein>
<dbReference type="AlphaFoldDB" id="A0A6M3M219"/>
<organism evidence="1">
    <name type="scientific">viral metagenome</name>
    <dbReference type="NCBI Taxonomy" id="1070528"/>
    <lineage>
        <taxon>unclassified sequences</taxon>
        <taxon>metagenomes</taxon>
        <taxon>organismal metagenomes</taxon>
    </lineage>
</organism>
<sequence>MIRKSVDLWDHEPGFFIYDIDSREVERHEIPHKPAEGVLSRKHIEDEKQINEMLETFIQAVSSKEVEVGASFEDNLEMFIEENKVEEDVVNIISGVMGGEER</sequence>
<dbReference type="EMBL" id="MT143733">
    <property type="protein sequence ID" value="QJB01791.1"/>
    <property type="molecule type" value="Genomic_DNA"/>
</dbReference>
<proteinExistence type="predicted"/>
<gene>
    <name evidence="1" type="ORF">MM171B02004_0010</name>
</gene>
<reference evidence="1" key="1">
    <citation type="submission" date="2020-03" db="EMBL/GenBank/DDBJ databases">
        <title>The deep terrestrial virosphere.</title>
        <authorList>
            <person name="Holmfeldt K."/>
            <person name="Nilsson E."/>
            <person name="Simone D."/>
            <person name="Lopez-Fernandez M."/>
            <person name="Wu X."/>
            <person name="de Brujin I."/>
            <person name="Lundin D."/>
            <person name="Andersson A."/>
            <person name="Bertilsson S."/>
            <person name="Dopson M."/>
        </authorList>
    </citation>
    <scope>NUCLEOTIDE SEQUENCE</scope>
    <source>
        <strain evidence="1">MM171B02004</strain>
    </source>
</reference>